<organism evidence="2 3">
    <name type="scientific">Portunus trituberculatus</name>
    <name type="common">Swimming crab</name>
    <name type="synonym">Neptunus trituberculatus</name>
    <dbReference type="NCBI Taxonomy" id="210409"/>
    <lineage>
        <taxon>Eukaryota</taxon>
        <taxon>Metazoa</taxon>
        <taxon>Ecdysozoa</taxon>
        <taxon>Arthropoda</taxon>
        <taxon>Crustacea</taxon>
        <taxon>Multicrustacea</taxon>
        <taxon>Malacostraca</taxon>
        <taxon>Eumalacostraca</taxon>
        <taxon>Eucarida</taxon>
        <taxon>Decapoda</taxon>
        <taxon>Pleocyemata</taxon>
        <taxon>Brachyura</taxon>
        <taxon>Eubrachyura</taxon>
        <taxon>Portunoidea</taxon>
        <taxon>Portunidae</taxon>
        <taxon>Portuninae</taxon>
        <taxon>Portunus</taxon>
    </lineage>
</organism>
<reference evidence="2 3" key="1">
    <citation type="submission" date="2019-05" db="EMBL/GenBank/DDBJ databases">
        <title>Another draft genome of Portunus trituberculatus and its Hox gene families provides insights of decapod evolution.</title>
        <authorList>
            <person name="Jeong J.-H."/>
            <person name="Song I."/>
            <person name="Kim S."/>
            <person name="Choi T."/>
            <person name="Kim D."/>
            <person name="Ryu S."/>
            <person name="Kim W."/>
        </authorList>
    </citation>
    <scope>NUCLEOTIDE SEQUENCE [LARGE SCALE GENOMIC DNA]</scope>
    <source>
        <tissue evidence="2">Muscle</tissue>
    </source>
</reference>
<dbReference type="Proteomes" id="UP000324222">
    <property type="component" value="Unassembled WGS sequence"/>
</dbReference>
<feature type="region of interest" description="Disordered" evidence="1">
    <location>
        <begin position="31"/>
        <end position="67"/>
    </location>
</feature>
<evidence type="ECO:0000313" key="3">
    <source>
        <dbReference type="Proteomes" id="UP000324222"/>
    </source>
</evidence>
<keyword evidence="3" id="KW-1185">Reference proteome</keyword>
<comment type="caution">
    <text evidence="2">The sequence shown here is derived from an EMBL/GenBank/DDBJ whole genome shotgun (WGS) entry which is preliminary data.</text>
</comment>
<protein>
    <submittedName>
        <fullName evidence="2">Uncharacterized protein</fullName>
    </submittedName>
</protein>
<proteinExistence type="predicted"/>
<sequence>MCFAQSTKYSNGIYCTCTWVGTSFKSAKNRENYKRKKSVWRPPASRVGRPRNQPSSSPVNNLLDVYA</sequence>
<evidence type="ECO:0000313" key="2">
    <source>
        <dbReference type="EMBL" id="MPC13647.1"/>
    </source>
</evidence>
<evidence type="ECO:0000256" key="1">
    <source>
        <dbReference type="SAM" id="MobiDB-lite"/>
    </source>
</evidence>
<gene>
    <name evidence="2" type="ORF">E2C01_006387</name>
</gene>
<accession>A0A5B7CUZ0</accession>
<dbReference type="EMBL" id="VSRR010000296">
    <property type="protein sequence ID" value="MPC13647.1"/>
    <property type="molecule type" value="Genomic_DNA"/>
</dbReference>
<dbReference type="AlphaFoldDB" id="A0A5B7CUZ0"/>
<name>A0A5B7CUZ0_PORTR</name>